<keyword evidence="3" id="KW-0560">Oxidoreductase</keyword>
<evidence type="ECO:0000256" key="4">
    <source>
        <dbReference type="ARBA" id="ARBA00023004"/>
    </source>
</evidence>
<accession>A0A172WU09</accession>
<dbReference type="InterPro" id="IPR036922">
    <property type="entry name" value="Rieske_2Fe-2S_sf"/>
</dbReference>
<evidence type="ECO:0000256" key="2">
    <source>
        <dbReference type="ARBA" id="ARBA00022723"/>
    </source>
</evidence>
<dbReference type="GO" id="GO:0016020">
    <property type="term" value="C:membrane"/>
    <property type="evidence" value="ECO:0007669"/>
    <property type="project" value="InterPro"/>
</dbReference>
<dbReference type="GO" id="GO:0016491">
    <property type="term" value="F:oxidoreductase activity"/>
    <property type="evidence" value="ECO:0007669"/>
    <property type="project" value="UniProtKB-KW"/>
</dbReference>
<sequence length="491" mass="53328">MPALSALPDCCWNASAPRSDFPPATGHSECDVVVVGAGIVGLSAAMTLCEAGKKVVVLEAREIGRQVTGRSTAKVTTQHALIYRHLIDTFGQDLAQCYADVNREAVNRIRHWVEDLQIDCDYERQSAFAYACSAQGREAIEREAEAARCLGFAARVLDRAPLPFETTGALEFPDQAQFNPASYLVGLAAAVQACGGQIHQHTRAQKFERNDRWQVSFDGGTVSADQVILATHMPVETPIDLVSPTQPRCHVAIAFRPQDEARLEGMFIAAEDPTHSIRMGRDDQGPLMLVLGPRFNTGQDGDVAQRFVDLEQWARSNLPVGEAVWQWCNEDYDTADRMAYVGEADPEEAPGLFVATGFNAWGISNGTAAGLGIARQIITGRRPWKTLYDPKRPSPDDFNQSGESQSQVDELDAIGPGEGGVITRSDEQIAVWRDDSGVLHGVSAACTHMGCSVTWNNADRTWDCPCHGSIFQADGEVIHGPAIQPLAARSL</sequence>
<dbReference type="Proteomes" id="UP000077787">
    <property type="component" value="Chromosome"/>
</dbReference>
<protein>
    <submittedName>
        <fullName evidence="9">Oxidoreductase</fullName>
    </submittedName>
</protein>
<dbReference type="AlphaFoldDB" id="A0A172WU09"/>
<dbReference type="InterPro" id="IPR006076">
    <property type="entry name" value="FAD-dep_OxRdtase"/>
</dbReference>
<organism evidence="9 10">
    <name type="scientific">Stutzerimonas stutzeri</name>
    <name type="common">Pseudomonas stutzeri</name>
    <dbReference type="NCBI Taxonomy" id="316"/>
    <lineage>
        <taxon>Bacteria</taxon>
        <taxon>Pseudomonadati</taxon>
        <taxon>Pseudomonadota</taxon>
        <taxon>Gammaproteobacteria</taxon>
        <taxon>Pseudomonadales</taxon>
        <taxon>Pseudomonadaceae</taxon>
        <taxon>Stutzerimonas</taxon>
    </lineage>
</organism>
<dbReference type="GO" id="GO:0051537">
    <property type="term" value="F:2 iron, 2 sulfur cluster binding"/>
    <property type="evidence" value="ECO:0007669"/>
    <property type="project" value="UniProtKB-KW"/>
</dbReference>
<dbReference type="RefSeq" id="WP_064482159.1">
    <property type="nucleotide sequence ID" value="NZ_CP015641.1"/>
</dbReference>
<dbReference type="Gene3D" id="2.102.10.10">
    <property type="entry name" value="Rieske [2Fe-2S] iron-sulphur domain"/>
    <property type="match status" value="1"/>
</dbReference>
<dbReference type="GO" id="GO:0046872">
    <property type="term" value="F:metal ion binding"/>
    <property type="evidence" value="ECO:0007669"/>
    <property type="project" value="UniProtKB-KW"/>
</dbReference>
<dbReference type="PROSITE" id="PS51296">
    <property type="entry name" value="RIESKE"/>
    <property type="match status" value="1"/>
</dbReference>
<evidence type="ECO:0000313" key="10">
    <source>
        <dbReference type="Proteomes" id="UP000077787"/>
    </source>
</evidence>
<dbReference type="Gene3D" id="3.50.50.60">
    <property type="entry name" value="FAD/NAD(P)-binding domain"/>
    <property type="match status" value="1"/>
</dbReference>
<dbReference type="Gene3D" id="3.30.9.10">
    <property type="entry name" value="D-Amino Acid Oxidase, subunit A, domain 2"/>
    <property type="match status" value="1"/>
</dbReference>
<keyword evidence="5" id="KW-0411">Iron-sulfur</keyword>
<dbReference type="GO" id="GO:0005737">
    <property type="term" value="C:cytoplasm"/>
    <property type="evidence" value="ECO:0007669"/>
    <property type="project" value="TreeGrafter"/>
</dbReference>
<dbReference type="SUPFAM" id="SSF51905">
    <property type="entry name" value="FAD/NAD(P)-binding domain"/>
    <property type="match status" value="1"/>
</dbReference>
<name>A0A172WU09_STUST</name>
<feature type="domain" description="Rieske" evidence="8">
    <location>
        <begin position="406"/>
        <end position="491"/>
    </location>
</feature>
<evidence type="ECO:0000256" key="7">
    <source>
        <dbReference type="SAM" id="MobiDB-lite"/>
    </source>
</evidence>
<dbReference type="Pfam" id="PF00355">
    <property type="entry name" value="Rieske"/>
    <property type="match status" value="1"/>
</dbReference>
<keyword evidence="6" id="KW-1015">Disulfide bond</keyword>
<evidence type="ECO:0000313" key="9">
    <source>
        <dbReference type="EMBL" id="ANF26933.1"/>
    </source>
</evidence>
<keyword evidence="2" id="KW-0479">Metal-binding</keyword>
<gene>
    <name evidence="9" type="ORF">PS273GM_18230</name>
</gene>
<dbReference type="Pfam" id="PF01266">
    <property type="entry name" value="DAO"/>
    <property type="match status" value="1"/>
</dbReference>
<dbReference type="PRINTS" id="PR00162">
    <property type="entry name" value="RIESKE"/>
</dbReference>
<evidence type="ECO:0000256" key="5">
    <source>
        <dbReference type="ARBA" id="ARBA00023014"/>
    </source>
</evidence>
<reference evidence="9 10" key="1">
    <citation type="submission" date="2016-05" db="EMBL/GenBank/DDBJ databases">
        <title>Genome sequence of Pseudomonas stutzeri 273 and identification of the exopolysaccharide biosynthesis locus.</title>
        <authorList>
            <person name="Wu S."/>
            <person name="Sun C."/>
        </authorList>
    </citation>
    <scope>NUCLEOTIDE SEQUENCE [LARGE SCALE GENOMIC DNA]</scope>
    <source>
        <strain evidence="9 10">273</strain>
    </source>
</reference>
<dbReference type="EMBL" id="CP015641">
    <property type="protein sequence ID" value="ANF26933.1"/>
    <property type="molecule type" value="Genomic_DNA"/>
</dbReference>
<evidence type="ECO:0000256" key="1">
    <source>
        <dbReference type="ARBA" id="ARBA00022714"/>
    </source>
</evidence>
<feature type="compositionally biased region" description="Polar residues" evidence="7">
    <location>
        <begin position="397"/>
        <end position="408"/>
    </location>
</feature>
<dbReference type="InterPro" id="IPR017941">
    <property type="entry name" value="Rieske_2Fe-2S"/>
</dbReference>
<evidence type="ECO:0000259" key="8">
    <source>
        <dbReference type="PROSITE" id="PS51296"/>
    </source>
</evidence>
<dbReference type="InterPro" id="IPR005805">
    <property type="entry name" value="Rieske_Fe-S_prot_C"/>
</dbReference>
<evidence type="ECO:0000256" key="3">
    <source>
        <dbReference type="ARBA" id="ARBA00023002"/>
    </source>
</evidence>
<keyword evidence="4" id="KW-0408">Iron</keyword>
<feature type="region of interest" description="Disordered" evidence="7">
    <location>
        <begin position="388"/>
        <end position="414"/>
    </location>
</feature>
<dbReference type="SUPFAM" id="SSF50022">
    <property type="entry name" value="ISP domain"/>
    <property type="match status" value="1"/>
</dbReference>
<dbReference type="PANTHER" id="PTHR13847:SF274">
    <property type="entry name" value="RIESKE 2FE-2S IRON-SULFUR PROTEIN YHFW-RELATED"/>
    <property type="match status" value="1"/>
</dbReference>
<evidence type="ECO:0000256" key="6">
    <source>
        <dbReference type="ARBA" id="ARBA00023157"/>
    </source>
</evidence>
<proteinExistence type="predicted"/>
<dbReference type="PANTHER" id="PTHR13847">
    <property type="entry name" value="SARCOSINE DEHYDROGENASE-RELATED"/>
    <property type="match status" value="1"/>
</dbReference>
<keyword evidence="1" id="KW-0001">2Fe-2S</keyword>
<dbReference type="OrthoDB" id="311718at2"/>
<dbReference type="InterPro" id="IPR036188">
    <property type="entry name" value="FAD/NAD-bd_sf"/>
</dbReference>